<dbReference type="PANTHER" id="PTHR31284:SF19">
    <property type="entry name" value="VEGETATIVE STORAGE PROTEIN 1-RELATED"/>
    <property type="match status" value="1"/>
</dbReference>
<feature type="signal peptide" evidence="6">
    <location>
        <begin position="1"/>
        <end position="26"/>
    </location>
</feature>
<dbReference type="SUPFAM" id="SSF56784">
    <property type="entry name" value="HAD-like"/>
    <property type="match status" value="1"/>
</dbReference>
<evidence type="ECO:0000313" key="7">
    <source>
        <dbReference type="EMBL" id="JAG94902.1"/>
    </source>
</evidence>
<dbReference type="AlphaFoldDB" id="A0A0D6QTH6"/>
<evidence type="ECO:0000256" key="4">
    <source>
        <dbReference type="ARBA" id="ARBA00023180"/>
    </source>
</evidence>
<comment type="similarity">
    <text evidence="5">Belongs to the APS1/VSP family.</text>
</comment>
<dbReference type="NCBIfam" id="TIGR01675">
    <property type="entry name" value="plant-AP"/>
    <property type="match status" value="1"/>
</dbReference>
<dbReference type="EMBL" id="GCKF01042097">
    <property type="protein sequence ID" value="JAG94902.1"/>
    <property type="molecule type" value="Transcribed_RNA"/>
</dbReference>
<dbReference type="GO" id="GO:0045735">
    <property type="term" value="F:nutrient reservoir activity"/>
    <property type="evidence" value="ECO:0007669"/>
    <property type="project" value="UniProtKB-KW"/>
</dbReference>
<evidence type="ECO:0000256" key="5">
    <source>
        <dbReference type="PIRNR" id="PIRNR002674"/>
    </source>
</evidence>
<keyword evidence="2 6" id="KW-0732">Signal</keyword>
<proteinExistence type="inferred from homology"/>
<evidence type="ECO:0000256" key="2">
    <source>
        <dbReference type="ARBA" id="ARBA00022729"/>
    </source>
</evidence>
<dbReference type="InterPro" id="IPR014403">
    <property type="entry name" value="APS1/VSP"/>
</dbReference>
<keyword evidence="4" id="KW-0325">Glycoprotein</keyword>
<comment type="function">
    <text evidence="1">May function as somatic storage protein during early seedling development.</text>
</comment>
<dbReference type="PANTHER" id="PTHR31284">
    <property type="entry name" value="ACID PHOSPHATASE-LIKE PROTEIN"/>
    <property type="match status" value="1"/>
</dbReference>
<dbReference type="Pfam" id="PF03767">
    <property type="entry name" value="Acid_phosphat_B"/>
    <property type="match status" value="1"/>
</dbReference>
<dbReference type="InterPro" id="IPR005519">
    <property type="entry name" value="Acid_phosphat_B-like"/>
</dbReference>
<evidence type="ECO:0000256" key="1">
    <source>
        <dbReference type="ARBA" id="ARBA00002410"/>
    </source>
</evidence>
<dbReference type="CDD" id="cd07535">
    <property type="entry name" value="HAD_VSP"/>
    <property type="match status" value="1"/>
</dbReference>
<dbReference type="InterPro" id="IPR023214">
    <property type="entry name" value="HAD_sf"/>
</dbReference>
<dbReference type="InterPro" id="IPR010028">
    <property type="entry name" value="Acid_phosphatase_pln"/>
</dbReference>
<organism evidence="7">
    <name type="scientific">Araucaria cunninghamii</name>
    <name type="common">Hoop pine</name>
    <name type="synonym">Moreton Bay pine</name>
    <dbReference type="NCBI Taxonomy" id="56994"/>
    <lineage>
        <taxon>Eukaryota</taxon>
        <taxon>Viridiplantae</taxon>
        <taxon>Streptophyta</taxon>
        <taxon>Embryophyta</taxon>
        <taxon>Tracheophyta</taxon>
        <taxon>Spermatophyta</taxon>
        <taxon>Pinopsida</taxon>
        <taxon>Pinidae</taxon>
        <taxon>Conifers II</taxon>
        <taxon>Araucariales</taxon>
        <taxon>Araucariaceae</taxon>
        <taxon>Araucaria</taxon>
    </lineage>
</organism>
<accession>A0A0D6QTH6</accession>
<protein>
    <recommendedName>
        <fullName evidence="8">Acid phosphatase</fullName>
    </recommendedName>
</protein>
<reference evidence="7" key="1">
    <citation type="submission" date="2015-03" db="EMBL/GenBank/DDBJ databases">
        <title>A transcriptome of Araucaria cunninghamii, an australian fine timber species.</title>
        <authorList>
            <person name="Jing Yi C.J.Y."/>
            <person name="Yin San L.Y.S."/>
            <person name="Abdul Karim S.S."/>
            <person name="Wan Azmi N.N."/>
            <person name="Hercus R.R."/>
            <person name="Croft L.L."/>
        </authorList>
    </citation>
    <scope>NUCLEOTIDE SEQUENCE</scope>
    <source>
        <strain evidence="7">MI0301</strain>
        <tissue evidence="7">Leaf</tissue>
    </source>
</reference>
<evidence type="ECO:0000256" key="6">
    <source>
        <dbReference type="SAM" id="SignalP"/>
    </source>
</evidence>
<dbReference type="Gene3D" id="3.40.50.1000">
    <property type="entry name" value="HAD superfamily/HAD-like"/>
    <property type="match status" value="1"/>
</dbReference>
<sequence>MIMDCPLLRRALLVLVLLAALTLVWAESEDWLSDRSSAHRKWELKVSDDPKLCESWRFGVETHNVRGWKKIPQQCREFVEKYMMGSLYAIDSALVANESIAYVNSLHLSSNGKDAWVFDVDETVLSNMPYYEDHGFGVEDFDENSFNGWVDLAEAPALSASHRLYTHLIKLGIKVLFLTGRDEEQRNATAQNLIQAGYHSWEQLLLRGPDDKGKSAVLYKSERRSKIEQDGFKIRGNSGDQWSDLSGYSVGDRTFKLPNPMYYIA</sequence>
<evidence type="ECO:0000256" key="3">
    <source>
        <dbReference type="ARBA" id="ARBA00022761"/>
    </source>
</evidence>
<evidence type="ECO:0008006" key="8">
    <source>
        <dbReference type="Google" id="ProtNLM"/>
    </source>
</evidence>
<feature type="chain" id="PRO_5002311164" description="Acid phosphatase" evidence="6">
    <location>
        <begin position="27"/>
        <end position="265"/>
    </location>
</feature>
<keyword evidence="3" id="KW-0758">Storage protein</keyword>
<dbReference type="InterPro" id="IPR036412">
    <property type="entry name" value="HAD-like_sf"/>
</dbReference>
<dbReference type="PIRSF" id="PIRSF002674">
    <property type="entry name" value="VSP"/>
    <property type="match status" value="1"/>
</dbReference>
<name>A0A0D6QTH6_ARACU</name>
<dbReference type="GO" id="GO:0003993">
    <property type="term" value="F:acid phosphatase activity"/>
    <property type="evidence" value="ECO:0007669"/>
    <property type="project" value="InterPro"/>
</dbReference>